<evidence type="ECO:0000313" key="5">
    <source>
        <dbReference type="EMBL" id="WAN63578.1"/>
    </source>
</evidence>
<dbReference type="Pfam" id="PF00588">
    <property type="entry name" value="SpoU_methylase"/>
    <property type="match status" value="1"/>
</dbReference>
<proteinExistence type="inferred from homology"/>
<evidence type="ECO:0000256" key="2">
    <source>
        <dbReference type="ARBA" id="ARBA00022603"/>
    </source>
</evidence>
<dbReference type="InterPro" id="IPR013123">
    <property type="entry name" value="SpoU_subst-bd"/>
</dbReference>
<dbReference type="NCBIfam" id="TIGR00186">
    <property type="entry name" value="rRNA_methyl_3"/>
    <property type="match status" value="1"/>
</dbReference>
<dbReference type="Pfam" id="PF08032">
    <property type="entry name" value="SpoU_sub_bind"/>
    <property type="match status" value="1"/>
</dbReference>
<dbReference type="InterPro" id="IPR004441">
    <property type="entry name" value="rRNA_MeTrfase_TrmH"/>
</dbReference>
<name>A0ABY7BSN8_9MOLU</name>
<accession>A0ABY7BSN8</accession>
<dbReference type="SUPFAM" id="SSF55315">
    <property type="entry name" value="L30e-like"/>
    <property type="match status" value="1"/>
</dbReference>
<dbReference type="InterPro" id="IPR029026">
    <property type="entry name" value="tRNA_m1G_MTases_N"/>
</dbReference>
<organism evidence="5 6">
    <name type="scientific">Candidatus Phytoplasma rubi</name>
    <dbReference type="NCBI Taxonomy" id="399025"/>
    <lineage>
        <taxon>Bacteria</taxon>
        <taxon>Bacillati</taxon>
        <taxon>Mycoplasmatota</taxon>
        <taxon>Mollicutes</taxon>
        <taxon>Acholeplasmatales</taxon>
        <taxon>Acholeplasmataceae</taxon>
        <taxon>Candidatus Phytoplasma</taxon>
        <taxon>16SrV (Elm yellows group)</taxon>
    </lineage>
</organism>
<feature type="domain" description="RNA 2-O ribose methyltransferase substrate binding" evidence="4">
    <location>
        <begin position="2"/>
        <end position="74"/>
    </location>
</feature>
<dbReference type="InterPro" id="IPR001537">
    <property type="entry name" value="SpoU_MeTrfase"/>
</dbReference>
<dbReference type="InterPro" id="IPR029028">
    <property type="entry name" value="Alpha/beta_knot_MTases"/>
</dbReference>
<evidence type="ECO:0000256" key="3">
    <source>
        <dbReference type="ARBA" id="ARBA00022679"/>
    </source>
</evidence>
<sequence>MIVYGKNVIKEVIKNKRFIHELYVNSKMKDKFFLDFLNQNNIEYEFVDKHQLNEKANSFEHQGVVAKVEDYKYHNLFSFLDSDSFYSNKFKRFLILDEIHDPHNFGAILRTMEALQFDGIIISQKNQVLLNGAVAKASSGALEYVNIFLVDNLFKTIIYLQSKDIVVIGTDSKADLNLNKLNTNCSLVIVLGNEGKGIRPLLKQKCNFLMKIPMKGRINSLNVSVAAALIMYTLQNKN</sequence>
<comment type="similarity">
    <text evidence="1">Belongs to the class IV-like SAM-binding methyltransferase superfamily. RNA methyltransferase TrmH family.</text>
</comment>
<dbReference type="Gene3D" id="3.30.1330.30">
    <property type="match status" value="1"/>
</dbReference>
<keyword evidence="3" id="KW-0808">Transferase</keyword>
<evidence type="ECO:0000256" key="1">
    <source>
        <dbReference type="ARBA" id="ARBA00007228"/>
    </source>
</evidence>
<dbReference type="SUPFAM" id="SSF75217">
    <property type="entry name" value="alpha/beta knot"/>
    <property type="match status" value="1"/>
</dbReference>
<dbReference type="RefSeq" id="WP_268849760.1">
    <property type="nucleotide sequence ID" value="NZ_CP114006.1"/>
</dbReference>
<dbReference type="InterPro" id="IPR029064">
    <property type="entry name" value="Ribosomal_eL30-like_sf"/>
</dbReference>
<dbReference type="PANTHER" id="PTHR46429">
    <property type="entry name" value="23S RRNA (GUANOSINE-2'-O-)-METHYLTRANSFERASE RLMB"/>
    <property type="match status" value="1"/>
</dbReference>
<evidence type="ECO:0000259" key="4">
    <source>
        <dbReference type="SMART" id="SM00967"/>
    </source>
</evidence>
<gene>
    <name evidence="5" type="ORF">RS022_07530</name>
</gene>
<keyword evidence="6" id="KW-1185">Reference proteome</keyword>
<dbReference type="Proteomes" id="UP001164727">
    <property type="component" value="Chromosome"/>
</dbReference>
<protein>
    <submittedName>
        <fullName evidence="5">23S rRNA (Guanosine(2251)-2'-O)-methyltransferase</fullName>
    </submittedName>
</protein>
<dbReference type="EMBL" id="CP114006">
    <property type="protein sequence ID" value="WAN63578.1"/>
    <property type="molecule type" value="Genomic_DNA"/>
</dbReference>
<reference evidence="5 6" key="1">
    <citation type="journal article" date="2023" name="Microbiol. Resour. Announc.">
        <title>Complete Genome of 'Candidatus Phytoplasma rubi' RS, a Phytopathogenic Bacterium Associated with Rubus Stunt Disease.</title>
        <authorList>
            <person name="Duckeck D."/>
            <person name="Zubert C."/>
            <person name="Bohm J.W."/>
            <person name="Carminati G."/>
            <person name="Schneider B."/>
            <person name="Kube M."/>
        </authorList>
    </citation>
    <scope>NUCLEOTIDE SEQUENCE [LARGE SCALE GENOMIC DNA]</scope>
    <source>
        <strain evidence="5 6">RS</strain>
    </source>
</reference>
<dbReference type="Gene3D" id="3.40.1280.10">
    <property type="match status" value="1"/>
</dbReference>
<evidence type="ECO:0000313" key="6">
    <source>
        <dbReference type="Proteomes" id="UP001164727"/>
    </source>
</evidence>
<dbReference type="SMART" id="SM00967">
    <property type="entry name" value="SpoU_sub_bind"/>
    <property type="match status" value="1"/>
</dbReference>
<keyword evidence="2" id="KW-0489">Methyltransferase</keyword>
<dbReference type="PANTHER" id="PTHR46429:SF1">
    <property type="entry name" value="23S RRNA (GUANOSINE-2'-O-)-METHYLTRANSFERASE RLMB"/>
    <property type="match status" value="1"/>
</dbReference>
<dbReference type="CDD" id="cd18103">
    <property type="entry name" value="SpoU-like_RlmB"/>
    <property type="match status" value="1"/>
</dbReference>